<protein>
    <submittedName>
        <fullName evidence="1">Uncharacterized protein</fullName>
    </submittedName>
</protein>
<dbReference type="Proteomes" id="UP000196053">
    <property type="component" value="Chromosome I"/>
</dbReference>
<reference evidence="2" key="1">
    <citation type="submission" date="2015-09" db="EMBL/GenBank/DDBJ databases">
        <authorList>
            <person name="Wibberg D."/>
        </authorList>
    </citation>
    <scope>NUCLEOTIDE SEQUENCE [LARGE SCALE GENOMIC DNA]</scope>
    <source>
        <strain evidence="2">SD1D</strain>
    </source>
</reference>
<evidence type="ECO:0000313" key="2">
    <source>
        <dbReference type="Proteomes" id="UP000196053"/>
    </source>
</evidence>
<name>A0A0K8J662_9FIRM</name>
<dbReference type="KEGG" id="hsd:SD1D_1411"/>
<keyword evidence="2" id="KW-1185">Reference proteome</keyword>
<proteinExistence type="predicted"/>
<sequence length="39" mass="4258">MNGMNANVDVILLVDDIEKMVSFYKNIIGLIPIGTADYG</sequence>
<accession>A0A0K8J662</accession>
<dbReference type="AlphaFoldDB" id="A0A0K8J662"/>
<dbReference type="EMBL" id="LN879430">
    <property type="protein sequence ID" value="CUH92957.1"/>
    <property type="molecule type" value="Genomic_DNA"/>
</dbReference>
<organism evidence="1 2">
    <name type="scientific">Herbinix luporum</name>
    <dbReference type="NCBI Taxonomy" id="1679721"/>
    <lineage>
        <taxon>Bacteria</taxon>
        <taxon>Bacillati</taxon>
        <taxon>Bacillota</taxon>
        <taxon>Clostridia</taxon>
        <taxon>Lachnospirales</taxon>
        <taxon>Lachnospiraceae</taxon>
        <taxon>Herbinix</taxon>
    </lineage>
</organism>
<gene>
    <name evidence="1" type="ORF">SD1D_1411</name>
</gene>
<evidence type="ECO:0000313" key="1">
    <source>
        <dbReference type="EMBL" id="CUH92957.1"/>
    </source>
</evidence>